<accession>A0A561DNP0</accession>
<reference evidence="1 2" key="1">
    <citation type="submission" date="2019-06" db="EMBL/GenBank/DDBJ databases">
        <title>Sorghum-associated microbial communities from plants grown in Nebraska, USA.</title>
        <authorList>
            <person name="Schachtman D."/>
        </authorList>
    </citation>
    <scope>NUCLEOTIDE SEQUENCE [LARGE SCALE GENOMIC DNA]</scope>
    <source>
        <strain evidence="1 2">2482</strain>
    </source>
</reference>
<evidence type="ECO:0000313" key="2">
    <source>
        <dbReference type="Proteomes" id="UP000319671"/>
    </source>
</evidence>
<dbReference type="Proteomes" id="UP000319671">
    <property type="component" value="Unassembled WGS sequence"/>
</dbReference>
<gene>
    <name evidence="1" type="ORF">FB550_103161</name>
</gene>
<dbReference type="EMBL" id="VIVN01000003">
    <property type="protein sequence ID" value="TWE04986.1"/>
    <property type="molecule type" value="Genomic_DNA"/>
</dbReference>
<comment type="caution">
    <text evidence="1">The sequence shown here is derived from an EMBL/GenBank/DDBJ whole genome shotgun (WGS) entry which is preliminary data.</text>
</comment>
<protein>
    <submittedName>
        <fullName evidence="1">Uncharacterized protein DUF3889</fullName>
    </submittedName>
</protein>
<keyword evidence="2" id="KW-1185">Reference proteome</keyword>
<sequence length="111" mass="12957">MKKLLFSLIITFVSIDMGLCQFPHMAAAQQKPIPPYAKWGTLAMKKTQERYPYAKIIDYLHVGRVTDPKSTTEKFKLWLKDDKREFGVFVDIEFNPATNQVINITFRETTR</sequence>
<organism evidence="1 2">
    <name type="scientific">Neobacillus bataviensis</name>
    <dbReference type="NCBI Taxonomy" id="220685"/>
    <lineage>
        <taxon>Bacteria</taxon>
        <taxon>Bacillati</taxon>
        <taxon>Bacillota</taxon>
        <taxon>Bacilli</taxon>
        <taxon>Bacillales</taxon>
        <taxon>Bacillaceae</taxon>
        <taxon>Neobacillus</taxon>
    </lineage>
</organism>
<dbReference type="InterPro" id="IPR024987">
    <property type="entry name" value="DUF3889"/>
</dbReference>
<name>A0A561DNP0_9BACI</name>
<proteinExistence type="predicted"/>
<evidence type="ECO:0000313" key="1">
    <source>
        <dbReference type="EMBL" id="TWE04986.1"/>
    </source>
</evidence>
<dbReference type="Pfam" id="PF13028">
    <property type="entry name" value="DUF3889"/>
    <property type="match status" value="1"/>
</dbReference>
<dbReference type="AlphaFoldDB" id="A0A561DNP0"/>
<dbReference type="Gene3D" id="3.10.450.390">
    <property type="entry name" value="Protein of unknown function DUF3889"/>
    <property type="match status" value="1"/>
</dbReference>
<dbReference type="RefSeq" id="WP_396897340.1">
    <property type="nucleotide sequence ID" value="NZ_VIVN01000003.1"/>
</dbReference>